<dbReference type="PANTHER" id="PTHR22981:SF7">
    <property type="entry name" value="3-HYDROXYISOBUTYRATE DEHYDROGENASE, MITOCHONDRIAL"/>
    <property type="match status" value="1"/>
</dbReference>
<dbReference type="PANTHER" id="PTHR22981">
    <property type="entry name" value="3-HYDROXYISOBUTYRATE DEHYDROGENASE-RELATED"/>
    <property type="match status" value="1"/>
</dbReference>
<sequence length="242" mass="25654">MLPTAEAMQTVYNDPNTGIFSVAAPSALTEKKKLLIECGTVSQSTIWEVSKTARAKGISFVDAPVSGGPMGSEACTLSFMVGCEERLFPEIKALLLHMGRESGILRCGEVGTGSAFKIINNYISILSVLTVSEALNIGAKMNLDMKLLVDVINSGSGRCWVTDTNNPVPGIHPNAPASQGYAGGFRVELAEKVLSLGKELAAMVGARTNLDKTALASLAEAASDPRYAGKDARVVYKWLNEQ</sequence>
<reference evidence="10 11" key="1">
    <citation type="submission" date="2024-02" db="EMBL/GenBank/DDBJ databases">
        <title>De novo assembly and annotation of 12 fungi associated with fruit tree decline syndrome in Ontario, Canada.</title>
        <authorList>
            <person name="Sulman M."/>
            <person name="Ellouze W."/>
            <person name="Ilyukhin E."/>
        </authorList>
    </citation>
    <scope>NUCLEOTIDE SEQUENCE [LARGE SCALE GENOMIC DNA]</scope>
    <source>
        <strain evidence="10 11">M169</strain>
    </source>
</reference>
<proteinExistence type="inferred from homology"/>
<name>A0ABR1NPG6_DIAER</name>
<gene>
    <name evidence="10" type="ORF">SLS63_013122</name>
</gene>
<accession>A0ABR1NPG6</accession>
<dbReference type="Proteomes" id="UP001430848">
    <property type="component" value="Unassembled WGS sequence"/>
</dbReference>
<dbReference type="InterPro" id="IPR008927">
    <property type="entry name" value="6-PGluconate_DH-like_C_sf"/>
</dbReference>
<evidence type="ECO:0000313" key="10">
    <source>
        <dbReference type="EMBL" id="KAK7709980.1"/>
    </source>
</evidence>
<evidence type="ECO:0000256" key="3">
    <source>
        <dbReference type="ARBA" id="ARBA00012991"/>
    </source>
</evidence>
<dbReference type="Gene3D" id="3.40.50.720">
    <property type="entry name" value="NAD(P)-binding Rossmann-like Domain"/>
    <property type="match status" value="1"/>
</dbReference>
<dbReference type="EC" id="1.1.1.31" evidence="3"/>
<dbReference type="SUPFAM" id="SSF51735">
    <property type="entry name" value="NAD(P)-binding Rossmann-fold domains"/>
    <property type="match status" value="1"/>
</dbReference>
<dbReference type="InterPro" id="IPR013328">
    <property type="entry name" value="6PGD_dom2"/>
</dbReference>
<feature type="domain" description="6-phosphogluconate dehydrogenase NADP-binding" evidence="8">
    <location>
        <begin position="1"/>
        <end position="101"/>
    </location>
</feature>
<evidence type="ECO:0000256" key="5">
    <source>
        <dbReference type="ARBA" id="ARBA00023002"/>
    </source>
</evidence>
<feature type="domain" description="3-hydroxyisobutyrate dehydrogenase-like NAD-binding" evidence="9">
    <location>
        <begin position="111"/>
        <end position="237"/>
    </location>
</feature>
<dbReference type="Pfam" id="PF03446">
    <property type="entry name" value="NAD_binding_2"/>
    <property type="match status" value="1"/>
</dbReference>
<dbReference type="Pfam" id="PF14833">
    <property type="entry name" value="NAD_binding_11"/>
    <property type="match status" value="1"/>
</dbReference>
<dbReference type="InterPro" id="IPR029154">
    <property type="entry name" value="HIBADH-like_NADP-bd"/>
</dbReference>
<dbReference type="InterPro" id="IPR036291">
    <property type="entry name" value="NAD(P)-bd_dom_sf"/>
</dbReference>
<evidence type="ECO:0000256" key="6">
    <source>
        <dbReference type="ARBA" id="ARBA00023027"/>
    </source>
</evidence>
<evidence type="ECO:0000313" key="11">
    <source>
        <dbReference type="Proteomes" id="UP001430848"/>
    </source>
</evidence>
<comment type="pathway">
    <text evidence="1">Amino-acid degradation; L-valine degradation.</text>
</comment>
<keyword evidence="6" id="KW-0520">NAD</keyword>
<evidence type="ECO:0000256" key="1">
    <source>
        <dbReference type="ARBA" id="ARBA00005109"/>
    </source>
</evidence>
<dbReference type="SUPFAM" id="SSF48179">
    <property type="entry name" value="6-phosphogluconate dehydrogenase C-terminal domain-like"/>
    <property type="match status" value="1"/>
</dbReference>
<comment type="catalytic activity">
    <reaction evidence="7">
        <text>3-hydroxy-2-methylpropanoate + NAD(+) = 2-methyl-3-oxopropanoate + NADH + H(+)</text>
        <dbReference type="Rhea" id="RHEA:17681"/>
        <dbReference type="ChEBI" id="CHEBI:11805"/>
        <dbReference type="ChEBI" id="CHEBI:15378"/>
        <dbReference type="ChEBI" id="CHEBI:57540"/>
        <dbReference type="ChEBI" id="CHEBI:57700"/>
        <dbReference type="ChEBI" id="CHEBI:57945"/>
        <dbReference type="EC" id="1.1.1.31"/>
    </reaction>
</comment>
<keyword evidence="11" id="KW-1185">Reference proteome</keyword>
<organism evidence="10 11">
    <name type="scientific">Diaporthe eres</name>
    <name type="common">Phomopsis oblonga</name>
    <dbReference type="NCBI Taxonomy" id="83184"/>
    <lineage>
        <taxon>Eukaryota</taxon>
        <taxon>Fungi</taxon>
        <taxon>Dikarya</taxon>
        <taxon>Ascomycota</taxon>
        <taxon>Pezizomycotina</taxon>
        <taxon>Sordariomycetes</taxon>
        <taxon>Sordariomycetidae</taxon>
        <taxon>Diaporthales</taxon>
        <taxon>Diaporthaceae</taxon>
        <taxon>Diaporthe</taxon>
        <taxon>Diaporthe eres species complex</taxon>
    </lineage>
</organism>
<dbReference type="Gene3D" id="1.10.1040.10">
    <property type="entry name" value="N-(1-d-carboxylethyl)-l-norvaline Dehydrogenase, domain 2"/>
    <property type="match status" value="1"/>
</dbReference>
<evidence type="ECO:0000259" key="8">
    <source>
        <dbReference type="Pfam" id="PF03446"/>
    </source>
</evidence>
<evidence type="ECO:0000256" key="7">
    <source>
        <dbReference type="ARBA" id="ARBA00049197"/>
    </source>
</evidence>
<evidence type="ECO:0000256" key="2">
    <source>
        <dbReference type="ARBA" id="ARBA00006013"/>
    </source>
</evidence>
<evidence type="ECO:0000256" key="4">
    <source>
        <dbReference type="ARBA" id="ARBA00022456"/>
    </source>
</evidence>
<dbReference type="InterPro" id="IPR006115">
    <property type="entry name" value="6PGDH_NADP-bd"/>
</dbReference>
<comment type="caution">
    <text evidence="10">The sequence shown here is derived from an EMBL/GenBank/DDBJ whole genome shotgun (WGS) entry which is preliminary data.</text>
</comment>
<dbReference type="EMBL" id="JAKNSF020000164">
    <property type="protein sequence ID" value="KAK7709980.1"/>
    <property type="molecule type" value="Genomic_DNA"/>
</dbReference>
<keyword evidence="5" id="KW-0560">Oxidoreductase</keyword>
<evidence type="ECO:0000259" key="9">
    <source>
        <dbReference type="Pfam" id="PF14833"/>
    </source>
</evidence>
<comment type="similarity">
    <text evidence="2">Belongs to the HIBADH-related family. 3-hydroxyisobutyrate dehydrogenase subfamily.</text>
</comment>
<keyword evidence="4" id="KW-0101">Branched-chain amino acid catabolism</keyword>
<protein>
    <recommendedName>
        <fullName evidence="3">3-hydroxyisobutyrate dehydrogenase</fullName>
        <ecNumber evidence="3">1.1.1.31</ecNumber>
    </recommendedName>
</protein>